<evidence type="ECO:0000256" key="1">
    <source>
        <dbReference type="SAM" id="MobiDB-lite"/>
    </source>
</evidence>
<proteinExistence type="predicted"/>
<accession>A0A1I4D6R1</accession>
<organism evidence="2 3">
    <name type="scientific">Methylocapsa palsarum</name>
    <dbReference type="NCBI Taxonomy" id="1612308"/>
    <lineage>
        <taxon>Bacteria</taxon>
        <taxon>Pseudomonadati</taxon>
        <taxon>Pseudomonadota</taxon>
        <taxon>Alphaproteobacteria</taxon>
        <taxon>Hyphomicrobiales</taxon>
        <taxon>Beijerinckiaceae</taxon>
        <taxon>Methylocapsa</taxon>
    </lineage>
</organism>
<protein>
    <submittedName>
        <fullName evidence="2">Uncharacterized protein</fullName>
    </submittedName>
</protein>
<feature type="compositionally biased region" description="Basic residues" evidence="1">
    <location>
        <begin position="29"/>
        <end position="41"/>
    </location>
</feature>
<name>A0A1I4D6R1_9HYPH</name>
<dbReference type="Proteomes" id="UP000198755">
    <property type="component" value="Unassembled WGS sequence"/>
</dbReference>
<evidence type="ECO:0000313" key="2">
    <source>
        <dbReference type="EMBL" id="SFK88815.1"/>
    </source>
</evidence>
<feature type="region of interest" description="Disordered" evidence="1">
    <location>
        <begin position="20"/>
        <end position="50"/>
    </location>
</feature>
<evidence type="ECO:0000313" key="3">
    <source>
        <dbReference type="Proteomes" id="UP000198755"/>
    </source>
</evidence>
<sequence length="246" mass="27468">MGARPCKVKLRRHHLSARFIAGSPEKARPNKRPSASHKRPLSKGNAQGVRQNLVERRRAVAVCTVLIARFKNPSIPVAQSHRLNVTRRRSLKGCSRTISDSHCGRCSRTGKSQPTTAFALAADLAQWLFEEFRDATKAPRVSDAVHRTGDVVWRCGQPPRRQNGQRIRLHIAPEGRFRVQFRPPQCPSVVAPANRRSTREVTADAIDSTQNSKTHGPKNVGANKAAKLKTLWSRAEHMAFDNETRS</sequence>
<dbReference type="AlphaFoldDB" id="A0A1I4D6R1"/>
<dbReference type="EMBL" id="FOSN01000040">
    <property type="protein sequence ID" value="SFK88815.1"/>
    <property type="molecule type" value="Genomic_DNA"/>
</dbReference>
<gene>
    <name evidence="2" type="ORF">SAMN05444581_1409</name>
</gene>
<keyword evidence="3" id="KW-1185">Reference proteome</keyword>
<reference evidence="2 3" key="1">
    <citation type="submission" date="2016-10" db="EMBL/GenBank/DDBJ databases">
        <authorList>
            <person name="de Groot N.N."/>
        </authorList>
    </citation>
    <scope>NUCLEOTIDE SEQUENCE [LARGE SCALE GENOMIC DNA]</scope>
    <source>
        <strain evidence="2 3">NE2</strain>
    </source>
</reference>